<dbReference type="InterPro" id="IPR011010">
    <property type="entry name" value="DNA_brk_join_enz"/>
</dbReference>
<gene>
    <name evidence="1" type="ORF">EAG_05628</name>
</gene>
<sequence>GNKERQKIIALLRRKGNYIFNTDPTYNKGEIIVCRRPTESRKKTARDFICCAGCKGFFTKNNIRHHFKECTQKTVGRSIKILGRKVEGRIHECANSILRNIVFPVLREDDIIRLIRYDELLIIYGNKLCLKYKHQHQQDMIRSRLRLLGRFLQAIKKINKNITDFYSIYHPSIYDDCITAVNQVAGFNTSTKVYAAPSVASRIGTLIKQIGNLGIAECIKRNKLQEKINIENFLKLLQEDFSVSVNKTVEESILQAKRYQLQDLPSLEDIKLLHNFLQINRRLAFHRFNDLFTYDNWRQLAQFTLISVQVFNRRRAGEIERMFIDDYKHQEGINERTNPDLYESLSPEAQKITNKYVRFLIRGKLGRSVPVLLDCEMKSCIDLLLHHRKEAKIPDGNPYIFALPGYDKKRFKYIKACDLLRTYSLECGASMPLRLRGTKLRKHIATRCITLNLSDPDVTELANHLGHNKNIHMQHYRQSIPQFEIIKMSRLLKIAQGEDIEQSNIQDNSQINTNEN</sequence>
<evidence type="ECO:0000313" key="1">
    <source>
        <dbReference type="EMBL" id="EFN62050.1"/>
    </source>
</evidence>
<reference evidence="1 2" key="1">
    <citation type="journal article" date="2010" name="Science">
        <title>Genomic comparison of the ants Camponotus floridanus and Harpegnathos saltator.</title>
        <authorList>
            <person name="Bonasio R."/>
            <person name="Zhang G."/>
            <person name="Ye C."/>
            <person name="Mutti N.S."/>
            <person name="Fang X."/>
            <person name="Qin N."/>
            <person name="Donahue G."/>
            <person name="Yang P."/>
            <person name="Li Q."/>
            <person name="Li C."/>
            <person name="Zhang P."/>
            <person name="Huang Z."/>
            <person name="Berger S.L."/>
            <person name="Reinberg D."/>
            <person name="Wang J."/>
            <person name="Liebig J."/>
        </authorList>
    </citation>
    <scope>NUCLEOTIDE SEQUENCE [LARGE SCALE GENOMIC DNA]</scope>
    <source>
        <strain evidence="2">C129</strain>
    </source>
</reference>
<feature type="non-terminal residue" evidence="1">
    <location>
        <position position="516"/>
    </location>
</feature>
<dbReference type="OMA" id="GRIHECA"/>
<protein>
    <submittedName>
        <fullName evidence="1">Uncharacterized protein</fullName>
    </submittedName>
</protein>
<evidence type="ECO:0000313" key="2">
    <source>
        <dbReference type="Proteomes" id="UP000000311"/>
    </source>
</evidence>
<name>E2AWZ1_CAMFO</name>
<dbReference type="Proteomes" id="UP000000311">
    <property type="component" value="Unassembled WGS sequence"/>
</dbReference>
<proteinExistence type="predicted"/>
<dbReference type="OrthoDB" id="7701215at2759"/>
<dbReference type="SUPFAM" id="SSF56349">
    <property type="entry name" value="DNA breaking-rejoining enzymes"/>
    <property type="match status" value="1"/>
</dbReference>
<dbReference type="InParanoid" id="E2AWZ1"/>
<dbReference type="GO" id="GO:0003677">
    <property type="term" value="F:DNA binding"/>
    <property type="evidence" value="ECO:0007669"/>
    <property type="project" value="InterPro"/>
</dbReference>
<organism evidence="2">
    <name type="scientific">Camponotus floridanus</name>
    <name type="common">Florida carpenter ant</name>
    <dbReference type="NCBI Taxonomy" id="104421"/>
    <lineage>
        <taxon>Eukaryota</taxon>
        <taxon>Metazoa</taxon>
        <taxon>Ecdysozoa</taxon>
        <taxon>Arthropoda</taxon>
        <taxon>Hexapoda</taxon>
        <taxon>Insecta</taxon>
        <taxon>Pterygota</taxon>
        <taxon>Neoptera</taxon>
        <taxon>Endopterygota</taxon>
        <taxon>Hymenoptera</taxon>
        <taxon>Apocrita</taxon>
        <taxon>Aculeata</taxon>
        <taxon>Formicoidea</taxon>
        <taxon>Formicidae</taxon>
        <taxon>Formicinae</taxon>
        <taxon>Camponotus</taxon>
    </lineage>
</organism>
<feature type="non-terminal residue" evidence="1">
    <location>
        <position position="1"/>
    </location>
</feature>
<dbReference type="PANTHER" id="PTHR33480:SF1">
    <property type="entry name" value="TYR RECOMBINASE DOMAIN-CONTAINING PROTEIN"/>
    <property type="match status" value="1"/>
</dbReference>
<accession>E2AWZ1</accession>
<dbReference type="EMBL" id="GL443454">
    <property type="protein sequence ID" value="EFN62050.1"/>
    <property type="molecule type" value="Genomic_DNA"/>
</dbReference>
<dbReference type="PANTHER" id="PTHR33480">
    <property type="entry name" value="SET DOMAIN-CONTAINING PROTEIN-RELATED"/>
    <property type="match status" value="1"/>
</dbReference>
<dbReference type="AlphaFoldDB" id="E2AWZ1"/>
<keyword evidence="2" id="KW-1185">Reference proteome</keyword>